<dbReference type="RefSeq" id="XP_007953574.1">
    <property type="nucleotide sequence ID" value="XM_007955383.1"/>
</dbReference>
<comment type="subcellular location">
    <subcellularLocation>
        <location evidence="2">Cell membrane</location>
        <topology evidence="2">Peripheral membrane protein</topology>
        <orientation evidence="2">Cytoplasmic side</orientation>
    </subcellularLocation>
    <subcellularLocation>
        <location evidence="3">Cytoplasm</location>
        <location evidence="3">Cell cortex</location>
    </subcellularLocation>
    <subcellularLocation>
        <location evidence="1">Cytoplasm</location>
        <location evidence="1">Cytoskeleton</location>
    </subcellularLocation>
</comment>
<dbReference type="PROSITE" id="PS51842">
    <property type="entry name" value="IF_ROD_2"/>
    <property type="match status" value="1"/>
</dbReference>
<keyword evidence="7" id="KW-0597">Phosphoprotein</keyword>
<evidence type="ECO:0000256" key="5">
    <source>
        <dbReference type="ARBA" id="ARBA00022475"/>
    </source>
</evidence>
<evidence type="ECO:0000313" key="18">
    <source>
        <dbReference type="Proteomes" id="UP000694850"/>
    </source>
</evidence>
<dbReference type="GO" id="GO:0005938">
    <property type="term" value="C:cell cortex"/>
    <property type="evidence" value="ECO:0007669"/>
    <property type="project" value="UniProtKB-SubCell"/>
</dbReference>
<feature type="coiled-coil region" evidence="15">
    <location>
        <begin position="41"/>
        <end position="123"/>
    </location>
</feature>
<evidence type="ECO:0000256" key="2">
    <source>
        <dbReference type="ARBA" id="ARBA00004413"/>
    </source>
</evidence>
<dbReference type="InterPro" id="IPR042358">
    <property type="entry name" value="BFSP1"/>
</dbReference>
<evidence type="ECO:0000256" key="16">
    <source>
        <dbReference type="SAM" id="MobiDB-lite"/>
    </source>
</evidence>
<keyword evidence="11 15" id="KW-0175">Coiled coil</keyword>
<keyword evidence="8" id="KW-0273">Eye lens protein</keyword>
<keyword evidence="12" id="KW-0472">Membrane</keyword>
<dbReference type="GO" id="GO:0005882">
    <property type="term" value="C:intermediate filament"/>
    <property type="evidence" value="ECO:0007669"/>
    <property type="project" value="UniProtKB-KW"/>
</dbReference>
<reference evidence="19" key="1">
    <citation type="submission" date="2025-08" db="UniProtKB">
        <authorList>
            <consortium name="RefSeq"/>
        </authorList>
    </citation>
    <scope>IDENTIFICATION</scope>
</reference>
<name>A0A8B7B114_ORYAF</name>
<organism evidence="18 19">
    <name type="scientific">Orycteropus afer afer</name>
    <dbReference type="NCBI Taxonomy" id="1230840"/>
    <lineage>
        <taxon>Eukaryota</taxon>
        <taxon>Metazoa</taxon>
        <taxon>Chordata</taxon>
        <taxon>Craniata</taxon>
        <taxon>Vertebrata</taxon>
        <taxon>Euteleostomi</taxon>
        <taxon>Mammalia</taxon>
        <taxon>Eutheria</taxon>
        <taxon>Afrotheria</taxon>
        <taxon>Tubulidentata</taxon>
        <taxon>Orycteropodidae</taxon>
        <taxon>Orycteropus</taxon>
    </lineage>
</organism>
<evidence type="ECO:0000256" key="15">
    <source>
        <dbReference type="SAM" id="Coils"/>
    </source>
</evidence>
<keyword evidence="13" id="KW-0206">Cytoskeleton</keyword>
<dbReference type="OrthoDB" id="9942423at2759"/>
<keyword evidence="18" id="KW-1185">Reference proteome</keyword>
<keyword evidence="6" id="KW-0963">Cytoplasm</keyword>
<dbReference type="Pfam" id="PF00038">
    <property type="entry name" value="Filament"/>
    <property type="match status" value="1"/>
</dbReference>
<dbReference type="InterPro" id="IPR039008">
    <property type="entry name" value="IF_rod_dom"/>
</dbReference>
<accession>A0A8B7B114</accession>
<feature type="region of interest" description="Disordered" evidence="16">
    <location>
        <begin position="17"/>
        <end position="37"/>
    </location>
</feature>
<evidence type="ECO:0000256" key="14">
    <source>
        <dbReference type="ARBA" id="ARBA00031415"/>
    </source>
</evidence>
<gene>
    <name evidence="19" type="primary">BFSP1</name>
</gene>
<evidence type="ECO:0000256" key="6">
    <source>
        <dbReference type="ARBA" id="ARBA00022490"/>
    </source>
</evidence>
<dbReference type="FunFam" id="1.20.5.1160:FF:000009">
    <property type="entry name" value="filensin isoform X2"/>
    <property type="match status" value="1"/>
</dbReference>
<evidence type="ECO:0000313" key="19">
    <source>
        <dbReference type="RefSeq" id="XP_007953574.1"/>
    </source>
</evidence>
<dbReference type="Proteomes" id="UP000694850">
    <property type="component" value="Unplaced"/>
</dbReference>
<dbReference type="Gene3D" id="1.20.5.1160">
    <property type="entry name" value="Vasodilator-stimulated phosphoprotein"/>
    <property type="match status" value="1"/>
</dbReference>
<protein>
    <recommendedName>
        <fullName evidence="4">Filensin</fullName>
    </recommendedName>
    <alternativeName>
        <fullName evidence="14">Beaded filament structural protein 1</fullName>
    </alternativeName>
</protein>
<feature type="domain" description="IF rod" evidence="17">
    <location>
        <begin position="37"/>
        <end position="250"/>
    </location>
</feature>
<dbReference type="GO" id="GO:0070307">
    <property type="term" value="P:lens fiber cell development"/>
    <property type="evidence" value="ECO:0007669"/>
    <property type="project" value="TreeGrafter"/>
</dbReference>
<evidence type="ECO:0000256" key="10">
    <source>
        <dbReference type="ARBA" id="ARBA00022754"/>
    </source>
</evidence>
<sequence>MYRRSYVLQTLKEQYKRSDEALRSREPDGSSSGTAQSLASLQGLGERVAAYVQRARALEQRHAVLRRQLYAFRCLGDLAGPEEALARQVESNRQRTRDLAAERSRLERQGAEAQRALDEYRSKYENECECQLLLKEMLERLNKEADEALLYNLRLQIQAQYLQDDISAAKDRYKKNLLEIQTYVSILQQIIQTTPQASTIMGGMAEEKLLTEQKVAVLQSQLDESRGTLSHLQMQRSRLQTEQLLQGQCN</sequence>
<evidence type="ECO:0000256" key="3">
    <source>
        <dbReference type="ARBA" id="ARBA00004544"/>
    </source>
</evidence>
<dbReference type="GeneID" id="103209507"/>
<evidence type="ECO:0000256" key="13">
    <source>
        <dbReference type="ARBA" id="ARBA00023212"/>
    </source>
</evidence>
<evidence type="ECO:0000256" key="8">
    <source>
        <dbReference type="ARBA" id="ARBA00022613"/>
    </source>
</evidence>
<dbReference type="GO" id="GO:0005886">
    <property type="term" value="C:plasma membrane"/>
    <property type="evidence" value="ECO:0007669"/>
    <property type="project" value="UniProtKB-SubCell"/>
</dbReference>
<feature type="compositionally biased region" description="Basic and acidic residues" evidence="16">
    <location>
        <begin position="17"/>
        <end position="28"/>
    </location>
</feature>
<keyword evidence="9" id="KW-0677">Repeat</keyword>
<proteinExistence type="predicted"/>
<keyword evidence="5" id="KW-1003">Cell membrane</keyword>
<evidence type="ECO:0000259" key="17">
    <source>
        <dbReference type="PROSITE" id="PS51842"/>
    </source>
</evidence>
<dbReference type="PANTHER" id="PTHR14069:SF0">
    <property type="entry name" value="FILENSIN"/>
    <property type="match status" value="1"/>
</dbReference>
<evidence type="ECO:0000256" key="4">
    <source>
        <dbReference type="ARBA" id="ARBA00019025"/>
    </source>
</evidence>
<evidence type="ECO:0000256" key="12">
    <source>
        <dbReference type="ARBA" id="ARBA00023136"/>
    </source>
</evidence>
<evidence type="ECO:0000256" key="7">
    <source>
        <dbReference type="ARBA" id="ARBA00022553"/>
    </source>
</evidence>
<dbReference type="PANTHER" id="PTHR14069">
    <property type="entry name" value="FILENSIN"/>
    <property type="match status" value="1"/>
</dbReference>
<keyword evidence="10" id="KW-0403">Intermediate filament</keyword>
<evidence type="ECO:0000256" key="9">
    <source>
        <dbReference type="ARBA" id="ARBA00022737"/>
    </source>
</evidence>
<dbReference type="CTD" id="631"/>
<evidence type="ECO:0000256" key="1">
    <source>
        <dbReference type="ARBA" id="ARBA00004245"/>
    </source>
</evidence>
<dbReference type="AlphaFoldDB" id="A0A8B7B114"/>
<evidence type="ECO:0000256" key="11">
    <source>
        <dbReference type="ARBA" id="ARBA00023054"/>
    </source>
</evidence>
<dbReference type="GO" id="GO:0005212">
    <property type="term" value="F:structural constituent of eye lens"/>
    <property type="evidence" value="ECO:0007669"/>
    <property type="project" value="UniProtKB-KW"/>
</dbReference>